<protein>
    <submittedName>
        <fullName evidence="1">Uncharacterized protein</fullName>
    </submittedName>
</protein>
<organismHost>
    <name type="scientific">Delftia acidovorans</name>
    <name type="common">Pseudomonas acidovorans</name>
    <name type="synonym">Comamonas acidovorans</name>
    <dbReference type="NCBI Taxonomy" id="80866"/>
</organismHost>
<accession>C9DGE7</accession>
<proteinExistence type="predicted"/>
<sequence length="76" mass="9481">MDDLISYMFWDRGNVYNPLDHQAHVTARWTHHWNIHRRWESENRPMEPVEYRPPATQKQIREARDWAIEDRMIESY</sequence>
<evidence type="ECO:0000313" key="1">
    <source>
        <dbReference type="EMBL" id="ACV50198.1"/>
    </source>
</evidence>
<dbReference type="KEGG" id="vg:8684124"/>
<dbReference type="Proteomes" id="UP000008986">
    <property type="component" value="Segment"/>
</dbReference>
<gene>
    <name evidence="1" type="primary">176</name>
</gene>
<reference evidence="2" key="1">
    <citation type="submission" date="2009-07" db="EMBL/GenBank/DDBJ databases">
        <authorList>
            <person name="Kropinski A.M."/>
            <person name="Villegas A."/>
            <person name="Lingohr E.J."/>
        </authorList>
    </citation>
    <scope>NUCLEOTIDE SEQUENCE [LARGE SCALE GENOMIC DNA]</scope>
</reference>
<evidence type="ECO:0000313" key="2">
    <source>
        <dbReference type="Proteomes" id="UP000008986"/>
    </source>
</evidence>
<name>C9DGE7_BPW14</name>
<dbReference type="RefSeq" id="YP_003359030.1">
    <property type="nucleotide sequence ID" value="NC_013697.1"/>
</dbReference>
<dbReference type="EMBL" id="GQ357915">
    <property type="protein sequence ID" value="ACV50198.1"/>
    <property type="molecule type" value="Genomic_DNA"/>
</dbReference>
<keyword evidence="2" id="KW-1185">Reference proteome</keyword>
<organism evidence="1 2">
    <name type="scientific">Delftia phage PhiW-14</name>
    <name type="common">Deftia acidovorans bacteriophage phiW-14</name>
    <dbReference type="NCBI Taxonomy" id="665032"/>
    <lineage>
        <taxon>Viruses</taxon>
        <taxon>Duplodnaviria</taxon>
        <taxon>Heunggongvirae</taxon>
        <taxon>Uroviricota</taxon>
        <taxon>Caudoviricetes</taxon>
        <taxon>Ionavirus</taxon>
        <taxon>Ionavirus W14</taxon>
    </lineage>
</organism>
<dbReference type="GeneID" id="8684124"/>